<dbReference type="InterPro" id="IPR050738">
    <property type="entry name" value="Sulfatase"/>
</dbReference>
<keyword evidence="8" id="KW-1185">Reference proteome</keyword>
<keyword evidence="4" id="KW-0106">Calcium</keyword>
<dbReference type="InterPro" id="IPR000917">
    <property type="entry name" value="Sulfatase_N"/>
</dbReference>
<proteinExistence type="inferred from homology"/>
<dbReference type="PROSITE" id="PS00149">
    <property type="entry name" value="SULFATASE_2"/>
    <property type="match status" value="1"/>
</dbReference>
<comment type="similarity">
    <text evidence="1">Belongs to the sulfatase family.</text>
</comment>
<dbReference type="EC" id="3.1.6.1" evidence="7"/>
<accession>A0A517P0Z8</accession>
<feature type="domain" description="Sulfatase N-terminal" evidence="6">
    <location>
        <begin position="30"/>
        <end position="353"/>
    </location>
</feature>
<organism evidence="7 8">
    <name type="scientific">Stieleria marina</name>
    <dbReference type="NCBI Taxonomy" id="1930275"/>
    <lineage>
        <taxon>Bacteria</taxon>
        <taxon>Pseudomonadati</taxon>
        <taxon>Planctomycetota</taxon>
        <taxon>Planctomycetia</taxon>
        <taxon>Pirellulales</taxon>
        <taxon>Pirellulaceae</taxon>
        <taxon>Stieleria</taxon>
    </lineage>
</organism>
<dbReference type="Gene3D" id="3.30.1120.10">
    <property type="match status" value="1"/>
</dbReference>
<gene>
    <name evidence="7" type="primary">atsA_75</name>
    <name evidence="7" type="ORF">K239x_50660</name>
</gene>
<dbReference type="InterPro" id="IPR024607">
    <property type="entry name" value="Sulfatase_CS"/>
</dbReference>
<evidence type="ECO:0000256" key="2">
    <source>
        <dbReference type="ARBA" id="ARBA00022723"/>
    </source>
</evidence>
<dbReference type="EMBL" id="CP036526">
    <property type="protein sequence ID" value="QDT13051.1"/>
    <property type="molecule type" value="Genomic_DNA"/>
</dbReference>
<dbReference type="PANTHER" id="PTHR42693">
    <property type="entry name" value="ARYLSULFATASE FAMILY MEMBER"/>
    <property type="match status" value="1"/>
</dbReference>
<keyword evidence="2" id="KW-0479">Metal-binding</keyword>
<dbReference type="PROSITE" id="PS00523">
    <property type="entry name" value="SULFATASE_1"/>
    <property type="match status" value="1"/>
</dbReference>
<evidence type="ECO:0000256" key="3">
    <source>
        <dbReference type="ARBA" id="ARBA00022801"/>
    </source>
</evidence>
<evidence type="ECO:0000259" key="6">
    <source>
        <dbReference type="Pfam" id="PF00884"/>
    </source>
</evidence>
<evidence type="ECO:0000313" key="7">
    <source>
        <dbReference type="EMBL" id="QDT13051.1"/>
    </source>
</evidence>
<dbReference type="Pfam" id="PF00884">
    <property type="entry name" value="Sulfatase"/>
    <property type="match status" value="1"/>
</dbReference>
<dbReference type="GO" id="GO:0046872">
    <property type="term" value="F:metal ion binding"/>
    <property type="evidence" value="ECO:0007669"/>
    <property type="project" value="UniProtKB-KW"/>
</dbReference>
<evidence type="ECO:0000256" key="1">
    <source>
        <dbReference type="ARBA" id="ARBA00008779"/>
    </source>
</evidence>
<dbReference type="InterPro" id="IPR017850">
    <property type="entry name" value="Alkaline_phosphatase_core_sf"/>
</dbReference>
<protein>
    <submittedName>
        <fullName evidence="7">Arylsulfatase</fullName>
        <ecNumber evidence="7">3.1.6.1</ecNumber>
    </submittedName>
</protein>
<keyword evidence="5" id="KW-0732">Signal</keyword>
<dbReference type="OrthoDB" id="9803751at2"/>
<dbReference type="PANTHER" id="PTHR42693:SF53">
    <property type="entry name" value="ENDO-4-O-SULFATASE"/>
    <property type="match status" value="1"/>
</dbReference>
<sequence precursor="true">MCSWILKSPIFQALLFSSFAVSAALAQDRPNIVVFLCDDLGYGDLQCYGHQHLQTPRLNQLAQEGIRFTDFYSAAPVCSPSRVGLLTGRSPNRAGVYDWIPPGSKPRPDGREQVHMRSSEVTIPALLKGSGYRTCMAGKWHCNSQFNSDTQPQPGDFGFDHWLATQNNASPTHDGPVNFVRNGKPIGKVDGFSCQIVVDETIGWLKETANDERPFFVFMPFHEPHEPVASPPKLVQQYMSVSQNRDEAEYFANVANVDSAVGRFMDALDEMKMRDNTLVIFTSDNGPETLKRYQRAKRSYGQPGVLRGMKLHTTEAGFRVAGIMNWPGRIAAGQTSSTAVSSLDFLPTFCRLAETETPSGVALDGIDFLPVLDGQPLVRDKPLVWAYYNATNEHRVAMRDGKYKVLAKLSGGEVAQVQNVTNQTQTLVADAKLTDIEIYDLREDVSESNDLAADNRELVDQLRAKLEKHYRELATSSHVWPLEPSQIKK</sequence>
<dbReference type="Gene3D" id="3.40.720.10">
    <property type="entry name" value="Alkaline Phosphatase, subunit A"/>
    <property type="match status" value="1"/>
</dbReference>
<dbReference type="Proteomes" id="UP000319817">
    <property type="component" value="Chromosome"/>
</dbReference>
<dbReference type="GO" id="GO:0004065">
    <property type="term" value="F:arylsulfatase activity"/>
    <property type="evidence" value="ECO:0007669"/>
    <property type="project" value="UniProtKB-EC"/>
</dbReference>
<evidence type="ECO:0000313" key="8">
    <source>
        <dbReference type="Proteomes" id="UP000319817"/>
    </source>
</evidence>
<feature type="chain" id="PRO_5021743184" evidence="5">
    <location>
        <begin position="24"/>
        <end position="489"/>
    </location>
</feature>
<dbReference type="RefSeq" id="WP_145420850.1">
    <property type="nucleotide sequence ID" value="NZ_CP036526.1"/>
</dbReference>
<dbReference type="AlphaFoldDB" id="A0A517P0Z8"/>
<evidence type="ECO:0000256" key="4">
    <source>
        <dbReference type="ARBA" id="ARBA00022837"/>
    </source>
</evidence>
<reference evidence="7 8" key="1">
    <citation type="submission" date="2019-02" db="EMBL/GenBank/DDBJ databases">
        <title>Deep-cultivation of Planctomycetes and their phenomic and genomic characterization uncovers novel biology.</title>
        <authorList>
            <person name="Wiegand S."/>
            <person name="Jogler M."/>
            <person name="Boedeker C."/>
            <person name="Pinto D."/>
            <person name="Vollmers J."/>
            <person name="Rivas-Marin E."/>
            <person name="Kohn T."/>
            <person name="Peeters S.H."/>
            <person name="Heuer A."/>
            <person name="Rast P."/>
            <person name="Oberbeckmann S."/>
            <person name="Bunk B."/>
            <person name="Jeske O."/>
            <person name="Meyerdierks A."/>
            <person name="Storesund J.E."/>
            <person name="Kallscheuer N."/>
            <person name="Luecker S."/>
            <person name="Lage O.M."/>
            <person name="Pohl T."/>
            <person name="Merkel B.J."/>
            <person name="Hornburger P."/>
            <person name="Mueller R.-W."/>
            <person name="Bruemmer F."/>
            <person name="Labrenz M."/>
            <person name="Spormann A.M."/>
            <person name="Op den Camp H."/>
            <person name="Overmann J."/>
            <person name="Amann R."/>
            <person name="Jetten M.S.M."/>
            <person name="Mascher T."/>
            <person name="Medema M.H."/>
            <person name="Devos D.P."/>
            <person name="Kaster A.-K."/>
            <person name="Ovreas L."/>
            <person name="Rohde M."/>
            <person name="Galperin M.Y."/>
            <person name="Jogler C."/>
        </authorList>
    </citation>
    <scope>NUCLEOTIDE SEQUENCE [LARGE SCALE GENOMIC DNA]</scope>
    <source>
        <strain evidence="7 8">K23_9</strain>
    </source>
</reference>
<keyword evidence="3 7" id="KW-0378">Hydrolase</keyword>
<name>A0A517P0Z8_9BACT</name>
<evidence type="ECO:0000256" key="5">
    <source>
        <dbReference type="SAM" id="SignalP"/>
    </source>
</evidence>
<dbReference type="SUPFAM" id="SSF53649">
    <property type="entry name" value="Alkaline phosphatase-like"/>
    <property type="match status" value="1"/>
</dbReference>
<feature type="signal peptide" evidence="5">
    <location>
        <begin position="1"/>
        <end position="23"/>
    </location>
</feature>